<evidence type="ECO:0000256" key="1">
    <source>
        <dbReference type="ARBA" id="ARBA00022801"/>
    </source>
</evidence>
<accession>A0ABN2H0W4</accession>
<dbReference type="Proteomes" id="UP001500618">
    <property type="component" value="Unassembled WGS sequence"/>
</dbReference>
<name>A0ABN2H0W4_9ACTN</name>
<dbReference type="SUPFAM" id="SSF56601">
    <property type="entry name" value="beta-lactamase/transpeptidase-like"/>
    <property type="match status" value="1"/>
</dbReference>
<sequence>MKRFAALAIGVTTLVSATLSGALPASASPDWPGSARGFDQPYSGFASPWTTLHTGSPRQAGMTASELDKLRPSLSAFLQKQANGFPMYPGATWIVGHDGTIVDREAVGDAVKYADATNELPADQQIPARTNTIYDLASMTKLFTSILIVQLIQSGKVGLENPVAQYVPEFADGGKQAVTVRMLLTHTSGLPSGLPLWSAYPDPASRLDAAVRAKLTAPPGTRYLYSDLSMINLGVLAERVTGKKLDQLVRERITGPLGMHDTMYNPPASLQPRIAATEFQANPPRGMVWGSVHDENAWSLGGVAGHAGLFSTVDDLAILSQTLLNGGTYRGYHMLSPQSVHTMFTNYNPTLTDPEAQHGLGFELNHRWYMDALSSPETAGHTGYTGTSIVIDPLSHTFEILLTNRVHPSRNWGSTNPSRLAAARYTAEALPVHPADGPDEWFAGYGDKRTSGLTLPVSQPGKLGFDLFVDTEADSDILSLTVSTDNGTTWTALPFSATSPAIGAATYQNGQISGFTGRRWMKATADLSTLSGPALVRWQYVTDPSEEGRGVYVDGVRESDGHRTLVDTERQPWLLQADGFTRTDH</sequence>
<dbReference type="InterPro" id="IPR012338">
    <property type="entry name" value="Beta-lactam/transpept-like"/>
</dbReference>
<proteinExistence type="predicted"/>
<organism evidence="4 5">
    <name type="scientific">Fodinicola feengrottensis</name>
    <dbReference type="NCBI Taxonomy" id="435914"/>
    <lineage>
        <taxon>Bacteria</taxon>
        <taxon>Bacillati</taxon>
        <taxon>Actinomycetota</taxon>
        <taxon>Actinomycetes</taxon>
        <taxon>Mycobacteriales</taxon>
        <taxon>Fodinicola</taxon>
    </lineage>
</organism>
<keyword evidence="1 4" id="KW-0378">Hydrolase</keyword>
<dbReference type="InterPro" id="IPR001466">
    <property type="entry name" value="Beta-lactam-related"/>
</dbReference>
<dbReference type="Pfam" id="PF00144">
    <property type="entry name" value="Beta-lactamase"/>
    <property type="match status" value="1"/>
</dbReference>
<dbReference type="GO" id="GO:0016787">
    <property type="term" value="F:hydrolase activity"/>
    <property type="evidence" value="ECO:0007669"/>
    <property type="project" value="UniProtKB-KW"/>
</dbReference>
<evidence type="ECO:0000259" key="3">
    <source>
        <dbReference type="Pfam" id="PF00144"/>
    </source>
</evidence>
<feature type="chain" id="PRO_5045279507" evidence="2">
    <location>
        <begin position="28"/>
        <end position="585"/>
    </location>
</feature>
<evidence type="ECO:0000256" key="2">
    <source>
        <dbReference type="SAM" id="SignalP"/>
    </source>
</evidence>
<reference evidence="4 5" key="1">
    <citation type="journal article" date="2019" name="Int. J. Syst. Evol. Microbiol.">
        <title>The Global Catalogue of Microorganisms (GCM) 10K type strain sequencing project: providing services to taxonomists for standard genome sequencing and annotation.</title>
        <authorList>
            <consortium name="The Broad Institute Genomics Platform"/>
            <consortium name="The Broad Institute Genome Sequencing Center for Infectious Disease"/>
            <person name="Wu L."/>
            <person name="Ma J."/>
        </authorList>
    </citation>
    <scope>NUCLEOTIDE SEQUENCE [LARGE SCALE GENOMIC DNA]</scope>
    <source>
        <strain evidence="4 5">JCM 14718</strain>
    </source>
</reference>
<dbReference type="RefSeq" id="WP_163572298.1">
    <property type="nucleotide sequence ID" value="NZ_BAAANY010000009.1"/>
</dbReference>
<keyword evidence="2" id="KW-0732">Signal</keyword>
<dbReference type="EMBL" id="BAAANY010000009">
    <property type="protein sequence ID" value="GAA1679907.1"/>
    <property type="molecule type" value="Genomic_DNA"/>
</dbReference>
<feature type="domain" description="Beta-lactamase-related" evidence="3">
    <location>
        <begin position="88"/>
        <end position="422"/>
    </location>
</feature>
<protein>
    <submittedName>
        <fullName evidence="4">Serine hydrolase domain-containing protein</fullName>
    </submittedName>
</protein>
<dbReference type="PANTHER" id="PTHR43283">
    <property type="entry name" value="BETA-LACTAMASE-RELATED"/>
    <property type="match status" value="1"/>
</dbReference>
<keyword evidence="5" id="KW-1185">Reference proteome</keyword>
<gene>
    <name evidence="4" type="ORF">GCM10009765_31390</name>
</gene>
<dbReference type="InterPro" id="IPR050789">
    <property type="entry name" value="Diverse_Enzym_Activities"/>
</dbReference>
<evidence type="ECO:0000313" key="5">
    <source>
        <dbReference type="Proteomes" id="UP001500618"/>
    </source>
</evidence>
<comment type="caution">
    <text evidence="4">The sequence shown here is derived from an EMBL/GenBank/DDBJ whole genome shotgun (WGS) entry which is preliminary data.</text>
</comment>
<dbReference type="Gene3D" id="3.40.710.10">
    <property type="entry name" value="DD-peptidase/beta-lactamase superfamily"/>
    <property type="match status" value="1"/>
</dbReference>
<feature type="signal peptide" evidence="2">
    <location>
        <begin position="1"/>
        <end position="27"/>
    </location>
</feature>
<dbReference type="Pfam" id="PF20773">
    <property type="entry name" value="InhA-like_MAM"/>
    <property type="match status" value="1"/>
</dbReference>
<dbReference type="PANTHER" id="PTHR43283:SF11">
    <property type="entry name" value="BETA-LACTAMASE-RELATED DOMAIN-CONTAINING PROTEIN"/>
    <property type="match status" value="1"/>
</dbReference>
<evidence type="ECO:0000313" key="4">
    <source>
        <dbReference type="EMBL" id="GAA1679907.1"/>
    </source>
</evidence>